<reference evidence="1" key="1">
    <citation type="submission" date="2020-03" db="EMBL/GenBank/DDBJ databases">
        <title>The deep terrestrial virosphere.</title>
        <authorList>
            <person name="Holmfeldt K."/>
            <person name="Nilsson E."/>
            <person name="Simone D."/>
            <person name="Lopez-Fernandez M."/>
            <person name="Wu X."/>
            <person name="de Brujin I."/>
            <person name="Lundin D."/>
            <person name="Andersson A."/>
            <person name="Bertilsson S."/>
            <person name="Dopson M."/>
        </authorList>
    </citation>
    <scope>NUCLEOTIDE SEQUENCE</scope>
    <source>
        <strain evidence="1">TM448B04489</strain>
    </source>
</reference>
<proteinExistence type="predicted"/>
<name>A0A6M3Y4R0_9ZZZZ</name>
<organism evidence="1">
    <name type="scientific">viral metagenome</name>
    <dbReference type="NCBI Taxonomy" id="1070528"/>
    <lineage>
        <taxon>unclassified sequences</taxon>
        <taxon>metagenomes</taxon>
        <taxon>organismal metagenomes</taxon>
    </lineage>
</organism>
<gene>
    <name evidence="1" type="ORF">TM448B04489_0006</name>
</gene>
<evidence type="ECO:0000313" key="1">
    <source>
        <dbReference type="EMBL" id="QJI03406.1"/>
    </source>
</evidence>
<dbReference type="AlphaFoldDB" id="A0A6M3Y4R0"/>
<dbReference type="EMBL" id="MT145085">
    <property type="protein sequence ID" value="QJI03406.1"/>
    <property type="molecule type" value="Genomic_DNA"/>
</dbReference>
<sequence length="45" mass="5140">MEWVAHIVAQGKEAEIKIWVKQIDLNGKVCHDINLFPKELHPTCG</sequence>
<accession>A0A6M3Y4R0</accession>
<protein>
    <submittedName>
        <fullName evidence="1">Uncharacterized protein</fullName>
    </submittedName>
</protein>